<keyword evidence="2" id="KW-1185">Reference proteome</keyword>
<dbReference type="SUPFAM" id="SSF89550">
    <property type="entry name" value="PHP domain-like"/>
    <property type="match status" value="1"/>
</dbReference>
<dbReference type="STRING" id="553466.SAMN04487950_2047"/>
<dbReference type="Pfam" id="PF13263">
    <property type="entry name" value="PHP_C"/>
    <property type="match status" value="1"/>
</dbReference>
<reference evidence="2" key="1">
    <citation type="submission" date="2016-10" db="EMBL/GenBank/DDBJ databases">
        <authorList>
            <person name="Varghese N."/>
            <person name="Submissions S."/>
        </authorList>
    </citation>
    <scope>NUCLEOTIDE SEQUENCE [LARGE SCALE GENOMIC DNA]</scope>
    <source>
        <strain evidence="2">CGMCC 1.7738</strain>
    </source>
</reference>
<gene>
    <name evidence="1" type="ORF">SAMN04487950_2047</name>
</gene>
<dbReference type="EMBL" id="FOTC01000002">
    <property type="protein sequence ID" value="SFL02992.1"/>
    <property type="molecule type" value="Genomic_DNA"/>
</dbReference>
<proteinExistence type="predicted"/>
<evidence type="ECO:0000313" key="2">
    <source>
        <dbReference type="Proteomes" id="UP000199607"/>
    </source>
</evidence>
<dbReference type="Proteomes" id="UP000199607">
    <property type="component" value="Unassembled WGS sequence"/>
</dbReference>
<dbReference type="AlphaFoldDB" id="A0A1I4EB54"/>
<accession>A0A1I4EB54</accession>
<dbReference type="Gene3D" id="3.20.20.140">
    <property type="entry name" value="Metal-dependent hydrolases"/>
    <property type="match status" value="1"/>
</dbReference>
<name>A0A1I4EB54_9EURY</name>
<evidence type="ECO:0000313" key="1">
    <source>
        <dbReference type="EMBL" id="SFL02992.1"/>
    </source>
</evidence>
<organism evidence="1 2">
    <name type="scientific">Halogranum rubrum</name>
    <dbReference type="NCBI Taxonomy" id="553466"/>
    <lineage>
        <taxon>Archaea</taxon>
        <taxon>Methanobacteriati</taxon>
        <taxon>Methanobacteriota</taxon>
        <taxon>Stenosarchaea group</taxon>
        <taxon>Halobacteria</taxon>
        <taxon>Halobacteriales</taxon>
        <taxon>Haloferacaceae</taxon>
    </lineage>
</organism>
<sequence length="254" mass="28826">MTEADATRVDMHVKTLDEHVVRRAKARGLDVLVYAPHFVRLPDIRATAARYSDDELLVVPAREVFTGSWRDRRHLLAIGLTDPVPDFITLDGALREFDRQDAAVVVPHPELMNVSMRHEDVAMNRDAIDAVEIYNAKCQPYQNRRGQRIANTLDMPCFGSSYAHLRGTVGEAWTQFDTAVDDESDLVDALQANVSRRVLHRPGLSHRLRSLVEFSHLGFENSWGKFDRLLLSGMEPTHPMQVAYDGRFDDVSVY</sequence>
<protein>
    <submittedName>
        <fullName evidence="1">Predicted metal-dependent phosphoesterase TrpH, contains PHP domain</fullName>
    </submittedName>
</protein>
<dbReference type="InterPro" id="IPR016195">
    <property type="entry name" value="Pol/histidinol_Pase-like"/>
</dbReference>